<dbReference type="InterPro" id="IPR051826">
    <property type="entry name" value="E3_ubiquitin-ligase_domain"/>
</dbReference>
<dbReference type="InterPro" id="IPR018957">
    <property type="entry name" value="Znf_C3HC4_RING-type"/>
</dbReference>
<dbReference type="EMBL" id="JAUJYO010000007">
    <property type="protein sequence ID" value="KAK1311974.1"/>
    <property type="molecule type" value="Genomic_DNA"/>
</dbReference>
<organism evidence="7 8">
    <name type="scientific">Acorus calamus</name>
    <name type="common">Sweet flag</name>
    <dbReference type="NCBI Taxonomy" id="4465"/>
    <lineage>
        <taxon>Eukaryota</taxon>
        <taxon>Viridiplantae</taxon>
        <taxon>Streptophyta</taxon>
        <taxon>Embryophyta</taxon>
        <taxon>Tracheophyta</taxon>
        <taxon>Spermatophyta</taxon>
        <taxon>Magnoliopsida</taxon>
        <taxon>Liliopsida</taxon>
        <taxon>Acoraceae</taxon>
        <taxon>Acorus</taxon>
    </lineage>
</organism>
<dbReference type="PROSITE" id="PS50089">
    <property type="entry name" value="ZF_RING_2"/>
    <property type="match status" value="1"/>
</dbReference>
<evidence type="ECO:0000256" key="2">
    <source>
        <dbReference type="ARBA" id="ARBA00022771"/>
    </source>
</evidence>
<proteinExistence type="predicted"/>
<dbReference type="InterPro" id="IPR001841">
    <property type="entry name" value="Znf_RING"/>
</dbReference>
<reference evidence="7" key="1">
    <citation type="journal article" date="2023" name="Nat. Commun.">
        <title>Diploid and tetraploid genomes of Acorus and the evolution of monocots.</title>
        <authorList>
            <person name="Ma L."/>
            <person name="Liu K.W."/>
            <person name="Li Z."/>
            <person name="Hsiao Y.Y."/>
            <person name="Qi Y."/>
            <person name="Fu T."/>
            <person name="Tang G.D."/>
            <person name="Zhang D."/>
            <person name="Sun W.H."/>
            <person name="Liu D.K."/>
            <person name="Li Y."/>
            <person name="Chen G.Z."/>
            <person name="Liu X.D."/>
            <person name="Liao X.Y."/>
            <person name="Jiang Y.T."/>
            <person name="Yu X."/>
            <person name="Hao Y."/>
            <person name="Huang J."/>
            <person name="Zhao X.W."/>
            <person name="Ke S."/>
            <person name="Chen Y.Y."/>
            <person name="Wu W.L."/>
            <person name="Hsu J.L."/>
            <person name="Lin Y.F."/>
            <person name="Huang M.D."/>
            <person name="Li C.Y."/>
            <person name="Huang L."/>
            <person name="Wang Z.W."/>
            <person name="Zhao X."/>
            <person name="Zhong W.Y."/>
            <person name="Peng D.H."/>
            <person name="Ahmad S."/>
            <person name="Lan S."/>
            <person name="Zhang J.S."/>
            <person name="Tsai W.C."/>
            <person name="Van de Peer Y."/>
            <person name="Liu Z.J."/>
        </authorList>
    </citation>
    <scope>NUCLEOTIDE SEQUENCE</scope>
    <source>
        <strain evidence="7">CP</strain>
    </source>
</reference>
<dbReference type="SUPFAM" id="SSF57850">
    <property type="entry name" value="RING/U-box"/>
    <property type="match status" value="1"/>
</dbReference>
<comment type="caution">
    <text evidence="7">The sequence shown here is derived from an EMBL/GenBank/DDBJ whole genome shotgun (WGS) entry which is preliminary data.</text>
</comment>
<evidence type="ECO:0000313" key="7">
    <source>
        <dbReference type="EMBL" id="KAK1311974.1"/>
    </source>
</evidence>
<evidence type="ECO:0000256" key="5">
    <source>
        <dbReference type="SAM" id="MobiDB-lite"/>
    </source>
</evidence>
<dbReference type="SMART" id="SM00184">
    <property type="entry name" value="RING"/>
    <property type="match status" value="1"/>
</dbReference>
<accession>A0AAV9EEV6</accession>
<gene>
    <name evidence="7" type="primary">CIP8</name>
    <name evidence="7" type="ORF">QJS10_CPA07g00858</name>
</gene>
<dbReference type="AlphaFoldDB" id="A0AAV9EEV6"/>
<dbReference type="GO" id="GO:0006511">
    <property type="term" value="P:ubiquitin-dependent protein catabolic process"/>
    <property type="evidence" value="ECO:0007669"/>
    <property type="project" value="TreeGrafter"/>
</dbReference>
<evidence type="ECO:0000259" key="6">
    <source>
        <dbReference type="PROSITE" id="PS50089"/>
    </source>
</evidence>
<dbReference type="GO" id="GO:0008270">
    <property type="term" value="F:zinc ion binding"/>
    <property type="evidence" value="ECO:0007669"/>
    <property type="project" value="UniProtKB-KW"/>
</dbReference>
<evidence type="ECO:0000256" key="3">
    <source>
        <dbReference type="ARBA" id="ARBA00022833"/>
    </source>
</evidence>
<dbReference type="PANTHER" id="PTHR22765">
    <property type="entry name" value="RING FINGER AND PROTEASE ASSOCIATED DOMAIN-CONTAINING"/>
    <property type="match status" value="1"/>
</dbReference>
<dbReference type="Gene3D" id="3.30.40.10">
    <property type="entry name" value="Zinc/RING finger domain, C3HC4 (zinc finger)"/>
    <property type="match status" value="1"/>
</dbReference>
<keyword evidence="2 4" id="KW-0863">Zinc-finger</keyword>
<evidence type="ECO:0000256" key="1">
    <source>
        <dbReference type="ARBA" id="ARBA00022723"/>
    </source>
</evidence>
<evidence type="ECO:0000256" key="4">
    <source>
        <dbReference type="PROSITE-ProRule" id="PRU00175"/>
    </source>
</evidence>
<feature type="region of interest" description="Disordered" evidence="5">
    <location>
        <begin position="1"/>
        <end position="25"/>
    </location>
</feature>
<sequence length="111" mass="11151">MPVPAHTVRARRGQRTGGADGLDLNFPPSRAEAKAAAVEAVAEMADGGGDGAATCAVCMEAVEIGKRTPCRHVYHADCISAWLSLGGGDGCGGGGGSCPLCRRRVVSSLAV</sequence>
<dbReference type="Proteomes" id="UP001180020">
    <property type="component" value="Unassembled WGS sequence"/>
</dbReference>
<keyword evidence="1" id="KW-0479">Metal-binding</keyword>
<feature type="domain" description="RING-type" evidence="6">
    <location>
        <begin position="55"/>
        <end position="102"/>
    </location>
</feature>
<dbReference type="InterPro" id="IPR013083">
    <property type="entry name" value="Znf_RING/FYVE/PHD"/>
</dbReference>
<reference evidence="7" key="2">
    <citation type="submission" date="2023-06" db="EMBL/GenBank/DDBJ databases">
        <authorList>
            <person name="Ma L."/>
            <person name="Liu K.-W."/>
            <person name="Li Z."/>
            <person name="Hsiao Y.-Y."/>
            <person name="Qi Y."/>
            <person name="Fu T."/>
            <person name="Tang G."/>
            <person name="Zhang D."/>
            <person name="Sun W.-H."/>
            <person name="Liu D.-K."/>
            <person name="Li Y."/>
            <person name="Chen G.-Z."/>
            <person name="Liu X.-D."/>
            <person name="Liao X.-Y."/>
            <person name="Jiang Y.-T."/>
            <person name="Yu X."/>
            <person name="Hao Y."/>
            <person name="Huang J."/>
            <person name="Zhao X.-W."/>
            <person name="Ke S."/>
            <person name="Chen Y.-Y."/>
            <person name="Wu W.-L."/>
            <person name="Hsu J.-L."/>
            <person name="Lin Y.-F."/>
            <person name="Huang M.-D."/>
            <person name="Li C.-Y."/>
            <person name="Huang L."/>
            <person name="Wang Z.-W."/>
            <person name="Zhao X."/>
            <person name="Zhong W.-Y."/>
            <person name="Peng D.-H."/>
            <person name="Ahmad S."/>
            <person name="Lan S."/>
            <person name="Zhang J.-S."/>
            <person name="Tsai W.-C."/>
            <person name="Van De Peer Y."/>
            <person name="Liu Z.-J."/>
        </authorList>
    </citation>
    <scope>NUCLEOTIDE SEQUENCE</scope>
    <source>
        <strain evidence="7">CP</strain>
        <tissue evidence="7">Leaves</tissue>
    </source>
</reference>
<dbReference type="GO" id="GO:0061630">
    <property type="term" value="F:ubiquitin protein ligase activity"/>
    <property type="evidence" value="ECO:0007669"/>
    <property type="project" value="TreeGrafter"/>
</dbReference>
<protein>
    <submittedName>
        <fullName evidence="7">E3 ubiquitin-protein ligase CIP8</fullName>
    </submittedName>
</protein>
<name>A0AAV9EEV6_ACOCL</name>
<keyword evidence="3" id="KW-0862">Zinc</keyword>
<dbReference type="PANTHER" id="PTHR22765:SF434">
    <property type="entry name" value="GB|AAD18119.1-RELATED"/>
    <property type="match status" value="1"/>
</dbReference>
<dbReference type="Pfam" id="PF00097">
    <property type="entry name" value="zf-C3HC4"/>
    <property type="match status" value="1"/>
</dbReference>
<keyword evidence="8" id="KW-1185">Reference proteome</keyword>
<evidence type="ECO:0000313" key="8">
    <source>
        <dbReference type="Proteomes" id="UP001180020"/>
    </source>
</evidence>